<keyword evidence="1" id="KW-0472">Membrane</keyword>
<dbReference type="EMBL" id="SZYD01000004">
    <property type="protein sequence ID" value="KAD6454367.1"/>
    <property type="molecule type" value="Genomic_DNA"/>
</dbReference>
<organism evidence="2 3">
    <name type="scientific">Mikania micrantha</name>
    <name type="common">bitter vine</name>
    <dbReference type="NCBI Taxonomy" id="192012"/>
    <lineage>
        <taxon>Eukaryota</taxon>
        <taxon>Viridiplantae</taxon>
        <taxon>Streptophyta</taxon>
        <taxon>Embryophyta</taxon>
        <taxon>Tracheophyta</taxon>
        <taxon>Spermatophyta</taxon>
        <taxon>Magnoliopsida</taxon>
        <taxon>eudicotyledons</taxon>
        <taxon>Gunneridae</taxon>
        <taxon>Pentapetalae</taxon>
        <taxon>asterids</taxon>
        <taxon>campanulids</taxon>
        <taxon>Asterales</taxon>
        <taxon>Asteraceae</taxon>
        <taxon>Asteroideae</taxon>
        <taxon>Heliantheae alliance</taxon>
        <taxon>Eupatorieae</taxon>
        <taxon>Mikania</taxon>
    </lineage>
</organism>
<proteinExistence type="predicted"/>
<dbReference type="Proteomes" id="UP000326396">
    <property type="component" value="Linkage Group LG12"/>
</dbReference>
<dbReference type="AlphaFoldDB" id="A0A5N6PIZ4"/>
<protein>
    <submittedName>
        <fullName evidence="2">Uncharacterized protein</fullName>
    </submittedName>
</protein>
<gene>
    <name evidence="2" type="ORF">E3N88_09073</name>
</gene>
<accession>A0A5N6PIZ4</accession>
<name>A0A5N6PIZ4_9ASTR</name>
<evidence type="ECO:0000256" key="1">
    <source>
        <dbReference type="SAM" id="Phobius"/>
    </source>
</evidence>
<evidence type="ECO:0000313" key="2">
    <source>
        <dbReference type="EMBL" id="KAD6454367.1"/>
    </source>
</evidence>
<evidence type="ECO:0000313" key="3">
    <source>
        <dbReference type="Proteomes" id="UP000326396"/>
    </source>
</evidence>
<sequence>MFEYEEISTFTIAIFPQQQALHVGSSFYTIMLNRQNDEVDLKWKVNIEQHGKKKVMDDIPLHLFSMVIFNFVSFSIWWMSVFKPFGIQLMLPLQPNEKCGYDVDDFKFLLSSIKGDKAKVKFNHRFMQNVKKQDDGVIGFTGNVKSKTDERDDVDDVIVFARDVESRMASVYCVK</sequence>
<keyword evidence="1" id="KW-1133">Transmembrane helix</keyword>
<keyword evidence="1" id="KW-0812">Transmembrane</keyword>
<comment type="caution">
    <text evidence="2">The sequence shown here is derived from an EMBL/GenBank/DDBJ whole genome shotgun (WGS) entry which is preliminary data.</text>
</comment>
<feature type="transmembrane region" description="Helical" evidence="1">
    <location>
        <begin position="59"/>
        <end position="79"/>
    </location>
</feature>
<reference evidence="2 3" key="1">
    <citation type="submission" date="2019-05" db="EMBL/GenBank/DDBJ databases">
        <title>Mikania micrantha, genome provides insights into the molecular mechanism of rapid growth.</title>
        <authorList>
            <person name="Liu B."/>
        </authorList>
    </citation>
    <scope>NUCLEOTIDE SEQUENCE [LARGE SCALE GENOMIC DNA]</scope>
    <source>
        <strain evidence="2">NLD-2019</strain>
        <tissue evidence="2">Leaf</tissue>
    </source>
</reference>
<keyword evidence="3" id="KW-1185">Reference proteome</keyword>